<protein>
    <submittedName>
        <fullName evidence="2">Uncharacterized protein</fullName>
    </submittedName>
</protein>
<evidence type="ECO:0000256" key="1">
    <source>
        <dbReference type="SAM" id="Phobius"/>
    </source>
</evidence>
<reference evidence="2" key="2">
    <citation type="journal article" date="2015" name="Antimicrob. Agents Chemother.">
        <title>Dissemination of blaOXA-23 in Acinetobacter spp. in China: Main Roles of Conjugative Plasmid pAZJ221 and Transposon Tn2009.</title>
        <authorList>
            <person name="Liu L.L."/>
            <person name="Ji S.J."/>
            <person name="Ruan Z."/>
            <person name="Fu Y."/>
            <person name="Fu Y.Q."/>
            <person name="Wang Y.F."/>
            <person name="Yu Y.S."/>
        </authorList>
    </citation>
    <scope>NUCLEOTIDE SEQUENCE</scope>
    <source>
        <strain evidence="2">A221</strain>
        <plasmid evidence="2">pAZJ221</plasmid>
    </source>
</reference>
<feature type="transmembrane region" description="Helical" evidence="1">
    <location>
        <begin position="38"/>
        <end position="56"/>
    </location>
</feature>
<proteinExistence type="predicted"/>
<feature type="transmembrane region" description="Helical" evidence="1">
    <location>
        <begin position="131"/>
        <end position="152"/>
    </location>
</feature>
<feature type="transmembrane region" description="Helical" evidence="1">
    <location>
        <begin position="100"/>
        <end position="119"/>
    </location>
</feature>
<dbReference type="RefSeq" id="WP_000723947.1">
    <property type="nucleotide sequence ID" value="NZ_CP018144.1"/>
</dbReference>
<keyword evidence="1" id="KW-1133">Transmembrane helix</keyword>
<keyword evidence="2" id="KW-0614">Plasmid</keyword>
<dbReference type="PATRIC" id="fig|470.1342.peg.3853"/>
<dbReference type="EMBL" id="KM922672">
    <property type="protein sequence ID" value="AJF79902.1"/>
    <property type="molecule type" value="Genomic_DNA"/>
</dbReference>
<keyword evidence="1" id="KW-0812">Transmembrane</keyword>
<gene>
    <name evidence="2" type="ORF">NG19_0066</name>
</gene>
<keyword evidence="1" id="KW-0472">Membrane</keyword>
<sequence>MKKISFSQCLAITFIPAGYVIFQPVIYKSSISGVENILAFSGIAMVFWILFCPLFVKHKLLKKLNWVGALSDKQLKALQTNNWKEYNQNSHGFTKRVTPYFLRISLIITAIYIVDSLLFPVQNHTINIQKYLQLIPLTLAFYLTGVLLFIALHVGMSLNKKQ</sequence>
<accession>A0A0C4Y9A5</accession>
<evidence type="ECO:0000313" key="2">
    <source>
        <dbReference type="EMBL" id="AJF79902.1"/>
    </source>
</evidence>
<reference evidence="2" key="1">
    <citation type="submission" date="2014-10" db="EMBL/GenBank/DDBJ databases">
        <authorList>
            <person name="Liu L."/>
            <person name="Ji S."/>
            <person name="Ruan Z."/>
            <person name="Fu Y."/>
            <person name="Fu Y."/>
            <person name="Wang Y."/>
            <person name="Yu Y."/>
        </authorList>
    </citation>
    <scope>NUCLEOTIDE SEQUENCE</scope>
    <source>
        <strain evidence="2">A221</strain>
        <plasmid evidence="2">pAZJ221</plasmid>
    </source>
</reference>
<geneLocation type="plasmid" evidence="2">
    <name>pAZJ221</name>
</geneLocation>
<name>A0A0C4Y9A5_ACIBA</name>
<dbReference type="AlphaFoldDB" id="A0A0C4Y9A5"/>
<organism evidence="2">
    <name type="scientific">Acinetobacter baumannii</name>
    <dbReference type="NCBI Taxonomy" id="470"/>
    <lineage>
        <taxon>Bacteria</taxon>
        <taxon>Pseudomonadati</taxon>
        <taxon>Pseudomonadota</taxon>
        <taxon>Gammaproteobacteria</taxon>
        <taxon>Moraxellales</taxon>
        <taxon>Moraxellaceae</taxon>
        <taxon>Acinetobacter</taxon>
        <taxon>Acinetobacter calcoaceticus/baumannii complex</taxon>
    </lineage>
</organism>